<protein>
    <submittedName>
        <fullName evidence="1">Uncharacterized protein</fullName>
    </submittedName>
</protein>
<sequence length="51" mass="6082">MVGKEISYSTNLNFELKKNDETLRRMSFFRTDTLPKKIINIFDDDSYCNTK</sequence>
<reference evidence="1" key="1">
    <citation type="submission" date="2014-05" db="EMBL/GenBank/DDBJ databases">
        <authorList>
            <person name="Chronopoulou M."/>
        </authorList>
    </citation>
    <scope>NUCLEOTIDE SEQUENCE</scope>
    <source>
        <tissue evidence="1">Whole organism</tissue>
    </source>
</reference>
<evidence type="ECO:0000313" key="1">
    <source>
        <dbReference type="EMBL" id="CDW45112.1"/>
    </source>
</evidence>
<dbReference type="AlphaFoldDB" id="A0A0K2V4P8"/>
<organism evidence="1">
    <name type="scientific">Lepeophtheirus salmonis</name>
    <name type="common">Salmon louse</name>
    <name type="synonym">Caligus salmonis</name>
    <dbReference type="NCBI Taxonomy" id="72036"/>
    <lineage>
        <taxon>Eukaryota</taxon>
        <taxon>Metazoa</taxon>
        <taxon>Ecdysozoa</taxon>
        <taxon>Arthropoda</taxon>
        <taxon>Crustacea</taxon>
        <taxon>Multicrustacea</taxon>
        <taxon>Hexanauplia</taxon>
        <taxon>Copepoda</taxon>
        <taxon>Siphonostomatoida</taxon>
        <taxon>Caligidae</taxon>
        <taxon>Lepeophtheirus</taxon>
    </lineage>
</organism>
<name>A0A0K2V4P8_LEPSM</name>
<accession>A0A0K2V4P8</accession>
<dbReference type="EMBL" id="HACA01027751">
    <property type="protein sequence ID" value="CDW45112.1"/>
    <property type="molecule type" value="Transcribed_RNA"/>
</dbReference>
<proteinExistence type="predicted"/>